<evidence type="ECO:0000256" key="1">
    <source>
        <dbReference type="SAM" id="MobiDB-lite"/>
    </source>
</evidence>
<protein>
    <submittedName>
        <fullName evidence="3">RCG22928, isoform CRA_a</fullName>
    </submittedName>
</protein>
<dbReference type="AlphaFoldDB" id="A6KB89"/>
<proteinExistence type="predicted"/>
<feature type="region of interest" description="Disordered" evidence="1">
    <location>
        <begin position="95"/>
        <end position="131"/>
    </location>
</feature>
<feature type="non-terminal residue" evidence="3">
    <location>
        <position position="131"/>
    </location>
</feature>
<dbReference type="Pfam" id="PF01352">
    <property type="entry name" value="KRAB"/>
    <property type="match status" value="1"/>
</dbReference>
<gene>
    <name evidence="3" type="ORF">rCG_22928</name>
</gene>
<dbReference type="Gene3D" id="6.10.140.140">
    <property type="match status" value="1"/>
</dbReference>
<reference evidence="3" key="1">
    <citation type="journal article" date="2005" name="Genome Res.">
        <title>Gene and alternative splicing annotation with AIR.</title>
        <authorList>
            <person name="Florea L."/>
            <person name="Di Francesco V."/>
            <person name="Miller J."/>
            <person name="Turner R."/>
            <person name="Yao A."/>
            <person name="Harris M."/>
            <person name="Walenz B."/>
            <person name="Mobarry C."/>
            <person name="Merkulov G.V."/>
            <person name="Charlab R."/>
            <person name="Dew I."/>
            <person name="Deng Z."/>
            <person name="Istrail S."/>
            <person name="Li P."/>
            <person name="Sutton G."/>
        </authorList>
    </citation>
    <scope>NUCLEOTIDE SEQUENCE</scope>
    <source>
        <strain evidence="3">BN</strain>
    </source>
</reference>
<dbReference type="EMBL" id="CH474033">
    <property type="protein sequence ID" value="EDL99775.1"/>
    <property type="molecule type" value="Genomic_DNA"/>
</dbReference>
<evidence type="ECO:0000259" key="2">
    <source>
        <dbReference type="PROSITE" id="PS50805"/>
    </source>
</evidence>
<dbReference type="InterPro" id="IPR001909">
    <property type="entry name" value="KRAB"/>
</dbReference>
<organism evidence="3 4">
    <name type="scientific">Rattus norvegicus</name>
    <name type="common">Rat</name>
    <dbReference type="NCBI Taxonomy" id="10116"/>
    <lineage>
        <taxon>Eukaryota</taxon>
        <taxon>Metazoa</taxon>
        <taxon>Chordata</taxon>
        <taxon>Craniata</taxon>
        <taxon>Vertebrata</taxon>
        <taxon>Euteleostomi</taxon>
        <taxon>Mammalia</taxon>
        <taxon>Eutheria</taxon>
        <taxon>Euarchontoglires</taxon>
        <taxon>Glires</taxon>
        <taxon>Rodentia</taxon>
        <taxon>Myomorpha</taxon>
        <taxon>Muroidea</taxon>
        <taxon>Muridae</taxon>
        <taxon>Murinae</taxon>
        <taxon>Rattus</taxon>
    </lineage>
</organism>
<sequence>MPDSPGNMSQGQLTFWDVAVDFSQEEWECLDSAQRALYMDVMLENYTNLISVENCINDSLQENLKAKKESCQCNELGKVLHEPSHCACYKTSKTTENSNNYRYSNDRDASVDSSNPDRLKSMHNGGVSCKS</sequence>
<accession>A6KB89</accession>
<dbReference type="PANTHER" id="PTHR23232">
    <property type="entry name" value="KRAB DOMAIN C2H2 ZINC FINGER"/>
    <property type="match status" value="1"/>
</dbReference>
<dbReference type="Proteomes" id="UP000234681">
    <property type="component" value="Chromosome 1"/>
</dbReference>
<evidence type="ECO:0000313" key="3">
    <source>
        <dbReference type="EMBL" id="EDL99775.1"/>
    </source>
</evidence>
<feature type="domain" description="KRAB" evidence="2">
    <location>
        <begin position="13"/>
        <end position="86"/>
    </location>
</feature>
<dbReference type="GO" id="GO:0006355">
    <property type="term" value="P:regulation of DNA-templated transcription"/>
    <property type="evidence" value="ECO:0007669"/>
    <property type="project" value="InterPro"/>
</dbReference>
<dbReference type="SMART" id="SM00349">
    <property type="entry name" value="KRAB"/>
    <property type="match status" value="1"/>
</dbReference>
<dbReference type="InterPro" id="IPR036051">
    <property type="entry name" value="KRAB_dom_sf"/>
</dbReference>
<name>A6KB89_RAT</name>
<dbReference type="InterPro" id="IPR050169">
    <property type="entry name" value="Krueppel_C2H2_ZnF"/>
</dbReference>
<feature type="compositionally biased region" description="Basic and acidic residues" evidence="1">
    <location>
        <begin position="104"/>
        <end position="120"/>
    </location>
</feature>
<reference evidence="3 4" key="2">
    <citation type="submission" date="2005-09" db="EMBL/GenBank/DDBJ databases">
        <authorList>
            <person name="Mural R.J."/>
            <person name="Li P.W."/>
            <person name="Adams M.D."/>
            <person name="Amanatides P.G."/>
            <person name="Baden-Tillson H."/>
            <person name="Barnstead M."/>
            <person name="Chin S.H."/>
            <person name="Dew I."/>
            <person name="Evans C.A."/>
            <person name="Ferriera S."/>
            <person name="Flanigan M."/>
            <person name="Fosler C."/>
            <person name="Glodek A."/>
            <person name="Gu Z."/>
            <person name="Holt R.A."/>
            <person name="Jennings D."/>
            <person name="Kraft C.L."/>
            <person name="Lu F."/>
            <person name="Nguyen T."/>
            <person name="Nusskern D.R."/>
            <person name="Pfannkoch C.M."/>
            <person name="Sitter C."/>
            <person name="Sutton G.G."/>
            <person name="Venter J.C."/>
            <person name="Wang Z."/>
            <person name="Woodage T."/>
            <person name="Zheng X.H."/>
            <person name="Zhong F."/>
        </authorList>
    </citation>
    <scope>NUCLEOTIDE SEQUENCE [LARGE SCALE GENOMIC DNA]</scope>
    <source>
        <strain evidence="3">BN</strain>
        <strain evidence="4">BN, Sprague-Dawley</strain>
    </source>
</reference>
<dbReference type="EMBL" id="CH474033">
    <property type="protein sequence ID" value="EDL99776.1"/>
    <property type="molecule type" value="Genomic_DNA"/>
</dbReference>
<evidence type="ECO:0000313" key="4">
    <source>
        <dbReference type="Proteomes" id="UP000234681"/>
    </source>
</evidence>
<dbReference type="CDD" id="cd07765">
    <property type="entry name" value="KRAB_A-box"/>
    <property type="match status" value="1"/>
</dbReference>
<dbReference type="PANTHER" id="PTHR23232:SF150">
    <property type="entry name" value="ZINC FINGER PROTEIN 993-RELATED"/>
    <property type="match status" value="1"/>
</dbReference>
<dbReference type="SUPFAM" id="SSF109640">
    <property type="entry name" value="KRAB domain (Kruppel-associated box)"/>
    <property type="match status" value="1"/>
</dbReference>
<dbReference type="PROSITE" id="PS50805">
    <property type="entry name" value="KRAB"/>
    <property type="match status" value="1"/>
</dbReference>